<protein>
    <recommendedName>
        <fullName evidence="4">YcxB-like protein domain-containing protein</fullName>
    </recommendedName>
</protein>
<dbReference type="RefSeq" id="WP_014355059.1">
    <property type="nucleotide sequence ID" value="NC_016894.1"/>
</dbReference>
<dbReference type="AlphaFoldDB" id="H6LJQ5"/>
<keyword evidence="1" id="KW-1133">Transmembrane helix</keyword>
<dbReference type="EMBL" id="CP002987">
    <property type="protein sequence ID" value="AFA47456.1"/>
    <property type="molecule type" value="Genomic_DNA"/>
</dbReference>
<keyword evidence="3" id="KW-1185">Reference proteome</keyword>
<gene>
    <name evidence="2" type="ordered locus">Awo_c06620</name>
</gene>
<proteinExistence type="predicted"/>
<dbReference type="KEGG" id="awo:Awo_c06620"/>
<dbReference type="OrthoDB" id="1782056at2"/>
<organism evidence="2 3">
    <name type="scientific">Acetobacterium woodii (strain ATCC 29683 / DSM 1030 / JCM 2381 / KCTC 1655 / WB1)</name>
    <dbReference type="NCBI Taxonomy" id="931626"/>
    <lineage>
        <taxon>Bacteria</taxon>
        <taxon>Bacillati</taxon>
        <taxon>Bacillota</taxon>
        <taxon>Clostridia</taxon>
        <taxon>Eubacteriales</taxon>
        <taxon>Eubacteriaceae</taxon>
        <taxon>Acetobacterium</taxon>
    </lineage>
</organism>
<feature type="transmembrane region" description="Helical" evidence="1">
    <location>
        <begin position="65"/>
        <end position="88"/>
    </location>
</feature>
<name>H6LJQ5_ACEWD</name>
<sequence length="207" mass="24645">MEPQFIIEIDCTKAELFKACYDYRYESTSYPTASKVVIFCFIVGFFPSLFFLFFPSFFPHYINAFLRFCIPLYFLVVTLYFFSLPYIWQYCTIATQYNISLKKLLMLKKSGSPEDLERLKTIKTGHISGPLIFYSDHFEYSDLLNNTYLIHFVYEKDDHFIIFAHEHKMIFLIKKSLFLKGTPEEFRTFLDKKYQAARPGQHDNTSQ</sequence>
<keyword evidence="1" id="KW-0472">Membrane</keyword>
<evidence type="ECO:0000313" key="2">
    <source>
        <dbReference type="EMBL" id="AFA47456.1"/>
    </source>
</evidence>
<dbReference type="HOGENOM" id="CLU_1387651_0_0_9"/>
<reference evidence="3" key="1">
    <citation type="submission" date="2011-07" db="EMBL/GenBank/DDBJ databases">
        <title>Complete genome sequence of Acetobacterium woodii.</title>
        <authorList>
            <person name="Poehlein A."/>
            <person name="Schmidt S."/>
            <person name="Kaster A.-K."/>
            <person name="Goenrich M."/>
            <person name="Vollmers J."/>
            <person name="Thuermer A."/>
            <person name="Gottschalk G."/>
            <person name="Thauer R.K."/>
            <person name="Daniel R."/>
            <person name="Mueller V."/>
        </authorList>
    </citation>
    <scope>NUCLEOTIDE SEQUENCE [LARGE SCALE GENOMIC DNA]</scope>
    <source>
        <strain evidence="3">ATCC 29683 / DSM 1030 / JCM 2381 / KCTC 1655 / WB1</strain>
    </source>
</reference>
<accession>H6LJQ5</accession>
<evidence type="ECO:0008006" key="4">
    <source>
        <dbReference type="Google" id="ProtNLM"/>
    </source>
</evidence>
<keyword evidence="1" id="KW-0812">Transmembrane</keyword>
<evidence type="ECO:0000313" key="3">
    <source>
        <dbReference type="Proteomes" id="UP000007177"/>
    </source>
</evidence>
<evidence type="ECO:0000256" key="1">
    <source>
        <dbReference type="SAM" id="Phobius"/>
    </source>
</evidence>
<feature type="transmembrane region" description="Helical" evidence="1">
    <location>
        <begin position="36"/>
        <end position="58"/>
    </location>
</feature>
<dbReference type="Proteomes" id="UP000007177">
    <property type="component" value="Chromosome"/>
</dbReference>
<reference evidence="2 3" key="2">
    <citation type="journal article" date="2012" name="PLoS ONE">
        <title>An ancient pathway combining carbon dioxide fixation with the generation and utilization of a sodium ion gradient for ATP synthesis.</title>
        <authorList>
            <person name="Poehlein A."/>
            <person name="Schmidt S."/>
            <person name="Kaster A.K."/>
            <person name="Goenrich M."/>
            <person name="Vollmers J."/>
            <person name="Thurmer A."/>
            <person name="Bertsch J."/>
            <person name="Schuchmann K."/>
            <person name="Voigt B."/>
            <person name="Hecker M."/>
            <person name="Daniel R."/>
            <person name="Thauer R.K."/>
            <person name="Gottschalk G."/>
            <person name="Muller V."/>
        </authorList>
    </citation>
    <scope>NUCLEOTIDE SEQUENCE [LARGE SCALE GENOMIC DNA]</scope>
    <source>
        <strain evidence="3">ATCC 29683 / DSM 1030 / JCM 2381 / KCTC 1655 / WB1</strain>
    </source>
</reference>